<organism evidence="5 6">
    <name type="scientific">Candidatus Kurthia intestinigallinarum</name>
    <dbReference type="NCBI Taxonomy" id="1562256"/>
    <lineage>
        <taxon>Bacteria</taxon>
        <taxon>Bacillati</taxon>
        <taxon>Bacillota</taxon>
        <taxon>Bacilli</taxon>
        <taxon>Bacillales</taxon>
        <taxon>Caryophanaceae</taxon>
        <taxon>Kurthia</taxon>
    </lineage>
</organism>
<dbReference type="SMART" id="SM00342">
    <property type="entry name" value="HTH_ARAC"/>
    <property type="match status" value="1"/>
</dbReference>
<sequence length="278" mass="31537">MNLQRFNDVLHYIEAHITETIAIDDLARCAMLSPYNLQKLFTVLTGIPLGEYIRRRKLSRSLFELLETKQSILDIALQYGYAGPDNYTKACKKYFGCTPSDIRAKRQTVSAFPKLSIHVQIKGGSSMNYRVEQLDAFQVVGVKESYASMDEGVEKIPAFWRQFSGTDKEQQLLKEASDDAMLGLCIPTEDTAYDYVIGVKTDNTPSSFESWTIPASKWLVFEAVGPVPTAIQQTTREIFESFLPSSQYEFTQAPDFERYPNGDVTAQDYVTEIWIPVK</sequence>
<keyword evidence="3" id="KW-0804">Transcription</keyword>
<evidence type="ECO:0000256" key="3">
    <source>
        <dbReference type="ARBA" id="ARBA00023163"/>
    </source>
</evidence>
<gene>
    <name evidence="5" type="ORF">QI30_17070</name>
</gene>
<feature type="domain" description="HTH araC/xylS-type" evidence="4">
    <location>
        <begin position="7"/>
        <end position="105"/>
    </location>
</feature>
<dbReference type="EMBL" id="JTFC01000042">
    <property type="protein sequence ID" value="RUS52473.1"/>
    <property type="molecule type" value="Genomic_DNA"/>
</dbReference>
<dbReference type="InterPro" id="IPR009057">
    <property type="entry name" value="Homeodomain-like_sf"/>
</dbReference>
<dbReference type="Gene3D" id="1.10.10.60">
    <property type="entry name" value="Homeodomain-like"/>
    <property type="match status" value="2"/>
</dbReference>
<dbReference type="InterPro" id="IPR018060">
    <property type="entry name" value="HTH_AraC"/>
</dbReference>
<reference evidence="5 6" key="1">
    <citation type="submission" date="2014-11" db="EMBL/GenBank/DDBJ databases">
        <title>Genome sequence and analysis of novel Kurthia sp.</title>
        <authorList>
            <person name="Lawson J.N."/>
            <person name="Gonzalez J.E."/>
            <person name="Rinauldi L."/>
            <person name="Xuan Z."/>
            <person name="Firman A."/>
            <person name="Shaddox L."/>
            <person name="Trudeau A."/>
            <person name="Shah S."/>
            <person name="Reiman D."/>
        </authorList>
    </citation>
    <scope>NUCLEOTIDE SEQUENCE [LARGE SCALE GENOMIC DNA]</scope>
    <source>
        <strain evidence="5 6">3B1D</strain>
    </source>
</reference>
<dbReference type="PANTHER" id="PTHR47504">
    <property type="entry name" value="RIGHT ORIGIN-BINDING PROTEIN"/>
    <property type="match status" value="1"/>
</dbReference>
<dbReference type="Pfam" id="PF06445">
    <property type="entry name" value="GyrI-like"/>
    <property type="match status" value="1"/>
</dbReference>
<name>A0A433RPY9_9BACL</name>
<evidence type="ECO:0000256" key="1">
    <source>
        <dbReference type="ARBA" id="ARBA00023015"/>
    </source>
</evidence>
<protein>
    <recommendedName>
        <fullName evidence="4">HTH araC/xylS-type domain-containing protein</fullName>
    </recommendedName>
</protein>
<evidence type="ECO:0000256" key="2">
    <source>
        <dbReference type="ARBA" id="ARBA00023125"/>
    </source>
</evidence>
<dbReference type="AlphaFoldDB" id="A0A433RPY9"/>
<proteinExistence type="predicted"/>
<comment type="caution">
    <text evidence="5">The sequence shown here is derived from an EMBL/GenBank/DDBJ whole genome shotgun (WGS) entry which is preliminary data.</text>
</comment>
<dbReference type="InterPro" id="IPR050959">
    <property type="entry name" value="MarA-like"/>
</dbReference>
<dbReference type="SUPFAM" id="SSF55136">
    <property type="entry name" value="Probable bacterial effector-binding domain"/>
    <property type="match status" value="1"/>
</dbReference>
<dbReference type="InterPro" id="IPR010499">
    <property type="entry name" value="AraC_E-bd"/>
</dbReference>
<dbReference type="OrthoDB" id="9801123at2"/>
<dbReference type="SMART" id="SM00871">
    <property type="entry name" value="AraC_E_bind"/>
    <property type="match status" value="1"/>
</dbReference>
<keyword evidence="2" id="KW-0238">DNA-binding</keyword>
<dbReference type="SUPFAM" id="SSF46689">
    <property type="entry name" value="Homeodomain-like"/>
    <property type="match status" value="2"/>
</dbReference>
<dbReference type="InterPro" id="IPR011256">
    <property type="entry name" value="Reg_factor_effector_dom_sf"/>
</dbReference>
<keyword evidence="6" id="KW-1185">Reference proteome</keyword>
<dbReference type="PROSITE" id="PS01124">
    <property type="entry name" value="HTH_ARAC_FAMILY_2"/>
    <property type="match status" value="1"/>
</dbReference>
<evidence type="ECO:0000259" key="4">
    <source>
        <dbReference type="PROSITE" id="PS01124"/>
    </source>
</evidence>
<dbReference type="Pfam" id="PF12833">
    <property type="entry name" value="HTH_18"/>
    <property type="match status" value="1"/>
</dbReference>
<keyword evidence="1" id="KW-0805">Transcription regulation</keyword>
<dbReference type="RefSeq" id="WP_126991808.1">
    <property type="nucleotide sequence ID" value="NZ_JTFC01000042.1"/>
</dbReference>
<dbReference type="GO" id="GO:0003700">
    <property type="term" value="F:DNA-binding transcription factor activity"/>
    <property type="evidence" value="ECO:0007669"/>
    <property type="project" value="InterPro"/>
</dbReference>
<dbReference type="Gene3D" id="3.20.80.10">
    <property type="entry name" value="Regulatory factor, effector binding domain"/>
    <property type="match status" value="1"/>
</dbReference>
<dbReference type="PANTHER" id="PTHR47504:SF5">
    <property type="entry name" value="RIGHT ORIGIN-BINDING PROTEIN"/>
    <property type="match status" value="1"/>
</dbReference>
<evidence type="ECO:0000313" key="5">
    <source>
        <dbReference type="EMBL" id="RUS52473.1"/>
    </source>
</evidence>
<accession>A0A433RPY9</accession>
<dbReference type="GO" id="GO:0043565">
    <property type="term" value="F:sequence-specific DNA binding"/>
    <property type="evidence" value="ECO:0007669"/>
    <property type="project" value="InterPro"/>
</dbReference>
<evidence type="ECO:0000313" key="6">
    <source>
        <dbReference type="Proteomes" id="UP000288623"/>
    </source>
</evidence>
<dbReference type="Proteomes" id="UP000288623">
    <property type="component" value="Unassembled WGS sequence"/>
</dbReference>
<dbReference type="InterPro" id="IPR029442">
    <property type="entry name" value="GyrI-like"/>
</dbReference>